<evidence type="ECO:0000256" key="2">
    <source>
        <dbReference type="ARBA" id="ARBA00022737"/>
    </source>
</evidence>
<feature type="domain" description="C2H2-type" evidence="7">
    <location>
        <begin position="242"/>
        <end position="271"/>
    </location>
</feature>
<dbReference type="GO" id="GO:0005634">
    <property type="term" value="C:nucleus"/>
    <property type="evidence" value="ECO:0007669"/>
    <property type="project" value="TreeGrafter"/>
</dbReference>
<dbReference type="GO" id="GO:0008270">
    <property type="term" value="F:zinc ion binding"/>
    <property type="evidence" value="ECO:0007669"/>
    <property type="project" value="UniProtKB-KW"/>
</dbReference>
<dbReference type="FunFam" id="3.30.160.60:FF:000100">
    <property type="entry name" value="Zinc finger 45-like"/>
    <property type="match status" value="1"/>
</dbReference>
<keyword evidence="4" id="KW-0862">Zinc</keyword>
<dbReference type="PROSITE" id="PS00028">
    <property type="entry name" value="ZINC_FINGER_C2H2_1"/>
    <property type="match status" value="5"/>
</dbReference>
<dbReference type="SMART" id="SM00355">
    <property type="entry name" value="ZnF_C2H2"/>
    <property type="match status" value="6"/>
</dbReference>
<dbReference type="FunFam" id="3.30.160.60:FF:000125">
    <property type="entry name" value="Putative zinc finger protein 143"/>
    <property type="match status" value="1"/>
</dbReference>
<evidence type="ECO:0000256" key="6">
    <source>
        <dbReference type="SAM" id="MobiDB-lite"/>
    </source>
</evidence>
<keyword evidence="2" id="KW-0677">Repeat</keyword>
<protein>
    <recommendedName>
        <fullName evidence="7">C2H2-type domain-containing protein</fullName>
    </recommendedName>
</protein>
<dbReference type="FunFam" id="3.30.160.60:FF:000072">
    <property type="entry name" value="zinc finger protein 143 isoform X1"/>
    <property type="match status" value="1"/>
</dbReference>
<evidence type="ECO:0000259" key="7">
    <source>
        <dbReference type="PROSITE" id="PS50157"/>
    </source>
</evidence>
<feature type="compositionally biased region" description="Basic residues" evidence="6">
    <location>
        <begin position="290"/>
        <end position="301"/>
    </location>
</feature>
<dbReference type="PANTHER" id="PTHR46179:SF25">
    <property type="entry name" value="METAL RESPONSE ELEMENT-BINDING TRANSCRIPTION FACTOR-1, ISOFORM C"/>
    <property type="match status" value="1"/>
</dbReference>
<evidence type="ECO:0000313" key="9">
    <source>
        <dbReference type="Proteomes" id="UP001153737"/>
    </source>
</evidence>
<feature type="domain" description="C2H2-type" evidence="7">
    <location>
        <begin position="183"/>
        <end position="212"/>
    </location>
</feature>
<evidence type="ECO:0000256" key="3">
    <source>
        <dbReference type="ARBA" id="ARBA00022771"/>
    </source>
</evidence>
<feature type="domain" description="C2H2-type" evidence="7">
    <location>
        <begin position="153"/>
        <end position="182"/>
    </location>
</feature>
<dbReference type="EMBL" id="OU896715">
    <property type="protein sequence ID" value="CAH1183440.1"/>
    <property type="molecule type" value="Genomic_DNA"/>
</dbReference>
<keyword evidence="3 5" id="KW-0863">Zinc-finger</keyword>
<dbReference type="FunFam" id="3.30.160.60:FF:000370">
    <property type="entry name" value="Metal regulatory transcription factor 1"/>
    <property type="match status" value="1"/>
</dbReference>
<dbReference type="GO" id="GO:0006357">
    <property type="term" value="P:regulation of transcription by RNA polymerase II"/>
    <property type="evidence" value="ECO:0007669"/>
    <property type="project" value="TreeGrafter"/>
</dbReference>
<dbReference type="FunFam" id="3.30.160.60:FF:000349">
    <property type="entry name" value="metal regulatory transcription factor 1"/>
    <property type="match status" value="1"/>
</dbReference>
<dbReference type="InterPro" id="IPR051061">
    <property type="entry name" value="Zinc_finger_trans_reg"/>
</dbReference>
<name>A0A9P0DVF4_PHACE</name>
<dbReference type="InterPro" id="IPR013087">
    <property type="entry name" value="Znf_C2H2_type"/>
</dbReference>
<dbReference type="FunFam" id="3.30.160.60:FF:000397">
    <property type="entry name" value="Metal regulatory transcription factor 1"/>
    <property type="match status" value="1"/>
</dbReference>
<sequence>MAAWIGKLENQNQSDNFNNVVVTHDLQDCLDDSLDFNFNIYAIENDRETDISGNATIKSSDKSGNVENVEGSVGYVQHTVSTDEILMQINPGSPNKMPEKPSHATLTITATNPDTKETIVNRFLCEYQGCSRTYSTVGNLRTHMKTHKGEYRFKCSDPSCGKAFLTSYSLKIHIRVHTKVKPFECSEGGCDKAFNTLYRLRAHERLHNGKTFNCESDGCTKYFTTLSDLKKHIRTHTREKPYKCIETSCGKAFTASHHLRTHQRIHTGEKPYACTESNECQRAFTTPHSLKSHIKTHQRHEKQREKPEPPDSIDRSGSFSEKENYADGNVSDLLVASGSESLGLETIANGNTPVFVEEPLVFNKGTLDWGHVGVECQQNFQGQEQEHTTTEVPALLNQNIDTPITFENIDYTFLPAPTENLLNAPSYVITHNTPEKYAAVIEEEFEMANRLKDYATVTTENVPLQLLFNIGTENIENGKEGETLINNVNLELGDNTVITEFQNLSNIDTSAQDEFNLLQSIYKSGDSVRITSPKVKIISEEIFPKTNGVQSIIDLGNQSYQPADLELETPAILNNNFPADWPNLPTYTSDSTNAVFTENDTQGVVQNCSCNCSSNDCGCAKSKPKRVVGNAKNCCAKETTCSTNAKTNTGCSGLSNILKIVRGNAICKEKSDECCVVVCLKTMDQLKQMLSLASSCGGFENFRMGCVKSDLCSGSPN</sequence>
<proteinExistence type="predicted"/>
<dbReference type="PANTHER" id="PTHR46179">
    <property type="entry name" value="ZINC FINGER PROTEIN"/>
    <property type="match status" value="1"/>
</dbReference>
<evidence type="ECO:0000256" key="4">
    <source>
        <dbReference type="ARBA" id="ARBA00022833"/>
    </source>
</evidence>
<feature type="domain" description="C2H2-type" evidence="7">
    <location>
        <begin position="212"/>
        <end position="241"/>
    </location>
</feature>
<dbReference type="Proteomes" id="UP001153737">
    <property type="component" value="Chromosome 9"/>
</dbReference>
<feature type="domain" description="C2H2-type" evidence="7">
    <location>
        <begin position="272"/>
        <end position="302"/>
    </location>
</feature>
<organism evidence="8 9">
    <name type="scientific">Phaedon cochleariae</name>
    <name type="common">Mustard beetle</name>
    <dbReference type="NCBI Taxonomy" id="80249"/>
    <lineage>
        <taxon>Eukaryota</taxon>
        <taxon>Metazoa</taxon>
        <taxon>Ecdysozoa</taxon>
        <taxon>Arthropoda</taxon>
        <taxon>Hexapoda</taxon>
        <taxon>Insecta</taxon>
        <taxon>Pterygota</taxon>
        <taxon>Neoptera</taxon>
        <taxon>Endopterygota</taxon>
        <taxon>Coleoptera</taxon>
        <taxon>Polyphaga</taxon>
        <taxon>Cucujiformia</taxon>
        <taxon>Chrysomeloidea</taxon>
        <taxon>Chrysomelidae</taxon>
        <taxon>Chrysomelinae</taxon>
        <taxon>Chrysomelini</taxon>
        <taxon>Phaedon</taxon>
    </lineage>
</organism>
<feature type="compositionally biased region" description="Basic and acidic residues" evidence="6">
    <location>
        <begin position="302"/>
        <end position="324"/>
    </location>
</feature>
<gene>
    <name evidence="8" type="ORF">PHAECO_LOCUS12325</name>
</gene>
<evidence type="ECO:0000313" key="8">
    <source>
        <dbReference type="EMBL" id="CAH1183440.1"/>
    </source>
</evidence>
<dbReference type="PROSITE" id="PS50157">
    <property type="entry name" value="ZINC_FINGER_C2H2_2"/>
    <property type="match status" value="6"/>
</dbReference>
<accession>A0A9P0DVF4</accession>
<dbReference type="InterPro" id="IPR036236">
    <property type="entry name" value="Znf_C2H2_sf"/>
</dbReference>
<keyword evidence="9" id="KW-1185">Reference proteome</keyword>
<dbReference type="AlphaFoldDB" id="A0A9P0DVF4"/>
<reference evidence="8" key="2">
    <citation type="submission" date="2022-10" db="EMBL/GenBank/DDBJ databases">
        <authorList>
            <consortium name="ENA_rothamsted_submissions"/>
            <consortium name="culmorum"/>
            <person name="King R."/>
        </authorList>
    </citation>
    <scope>NUCLEOTIDE SEQUENCE</scope>
</reference>
<dbReference type="SUPFAM" id="SSF57667">
    <property type="entry name" value="beta-beta-alpha zinc fingers"/>
    <property type="match status" value="4"/>
</dbReference>
<feature type="domain" description="C2H2-type" evidence="7">
    <location>
        <begin position="123"/>
        <end position="152"/>
    </location>
</feature>
<keyword evidence="1" id="KW-0479">Metal-binding</keyword>
<evidence type="ECO:0000256" key="5">
    <source>
        <dbReference type="PROSITE-ProRule" id="PRU00042"/>
    </source>
</evidence>
<dbReference type="Gene3D" id="3.30.160.60">
    <property type="entry name" value="Classic Zinc Finger"/>
    <property type="match status" value="6"/>
</dbReference>
<reference evidence="8" key="1">
    <citation type="submission" date="2022-01" db="EMBL/GenBank/DDBJ databases">
        <authorList>
            <person name="King R."/>
        </authorList>
    </citation>
    <scope>NUCLEOTIDE SEQUENCE</scope>
</reference>
<dbReference type="Pfam" id="PF00096">
    <property type="entry name" value="zf-C2H2"/>
    <property type="match status" value="5"/>
</dbReference>
<dbReference type="OrthoDB" id="6145499at2759"/>
<evidence type="ECO:0000256" key="1">
    <source>
        <dbReference type="ARBA" id="ARBA00022723"/>
    </source>
</evidence>
<feature type="region of interest" description="Disordered" evidence="6">
    <location>
        <begin position="287"/>
        <end position="324"/>
    </location>
</feature>